<dbReference type="Proteomes" id="UP001199469">
    <property type="component" value="Unassembled WGS sequence"/>
</dbReference>
<feature type="domain" description="Thiolase N-terminal" evidence="5">
    <location>
        <begin position="4"/>
        <end position="252"/>
    </location>
</feature>
<evidence type="ECO:0000256" key="2">
    <source>
        <dbReference type="ARBA" id="ARBA00022679"/>
    </source>
</evidence>
<keyword evidence="3 4" id="KW-0012">Acyltransferase</keyword>
<protein>
    <submittedName>
        <fullName evidence="7">Acetyl-CoA C-acyltransferase</fullName>
        <ecNumber evidence="7">2.3.1.16</ecNumber>
    </submittedName>
</protein>
<evidence type="ECO:0000259" key="6">
    <source>
        <dbReference type="Pfam" id="PF02803"/>
    </source>
</evidence>
<sequence length="382" mass="40879">MAEVYIVDALRTPMGRRNGGLSGFHPADLGGAVMKELVDRAGIDPELIDDVVVGCISQFGAQAFNLARTAWLSAGLPESVPAVTVDRQCGSSQQALHFAAQGIRAGDYDLAIAGGIELMSLVPLNCSGEWGEELGVGYPFSGAGWTKRYGSDRVHQFMSGERIAAKWGISREEMERFALASNHRAEQAWAEGRFDREVHRVNELDTDETIRRGTTLEKMATLKPISEGGVITAGTASQIADAATGVLLASEEAVERYGLTPRARIRSMVAAGSDPWLMLTAPIPATEKVLRKAGLGMDDIDLFEVNEAFATVVLAWARDTGADLERTNVNGGAIALGHALGATGTRLMTTLLHELERREARFGLETVCEGGGQANATIIERV</sequence>
<comment type="caution">
    <text evidence="7">The sequence shown here is derived from an EMBL/GenBank/DDBJ whole genome shotgun (WGS) entry which is preliminary data.</text>
</comment>
<name>A0ABS8PAS1_9PSEU</name>
<dbReference type="Pfam" id="PF02803">
    <property type="entry name" value="Thiolase_C"/>
    <property type="match status" value="1"/>
</dbReference>
<dbReference type="InterPro" id="IPR002155">
    <property type="entry name" value="Thiolase"/>
</dbReference>
<comment type="similarity">
    <text evidence="1 4">Belongs to the thiolase-like superfamily. Thiolase family.</text>
</comment>
<evidence type="ECO:0000256" key="1">
    <source>
        <dbReference type="ARBA" id="ARBA00010982"/>
    </source>
</evidence>
<dbReference type="Gene3D" id="3.40.47.10">
    <property type="match status" value="2"/>
</dbReference>
<dbReference type="InterPro" id="IPR016039">
    <property type="entry name" value="Thiolase-like"/>
</dbReference>
<feature type="domain" description="Thiolase C-terminal" evidence="6">
    <location>
        <begin position="260"/>
        <end position="381"/>
    </location>
</feature>
<evidence type="ECO:0000313" key="7">
    <source>
        <dbReference type="EMBL" id="MCD2195346.1"/>
    </source>
</evidence>
<dbReference type="PIRSF" id="PIRSF000429">
    <property type="entry name" value="Ac-CoA_Ac_transf"/>
    <property type="match status" value="1"/>
</dbReference>
<proteinExistence type="inferred from homology"/>
<reference evidence="7 8" key="1">
    <citation type="submission" date="2021-11" db="EMBL/GenBank/DDBJ databases">
        <title>Draft genome sequence of Actinomycetospora sp. SF1 isolated from the rhizosphere soil.</title>
        <authorList>
            <person name="Duangmal K."/>
            <person name="Chantavorakit T."/>
        </authorList>
    </citation>
    <scope>NUCLEOTIDE SEQUENCE [LARGE SCALE GENOMIC DNA]</scope>
    <source>
        <strain evidence="7 8">TBRC 5722</strain>
    </source>
</reference>
<organism evidence="7 8">
    <name type="scientific">Actinomycetospora endophytica</name>
    <dbReference type="NCBI Taxonomy" id="2291215"/>
    <lineage>
        <taxon>Bacteria</taxon>
        <taxon>Bacillati</taxon>
        <taxon>Actinomycetota</taxon>
        <taxon>Actinomycetes</taxon>
        <taxon>Pseudonocardiales</taxon>
        <taxon>Pseudonocardiaceae</taxon>
        <taxon>Actinomycetospora</taxon>
    </lineage>
</organism>
<dbReference type="InterPro" id="IPR020617">
    <property type="entry name" value="Thiolase_C"/>
</dbReference>
<evidence type="ECO:0000256" key="4">
    <source>
        <dbReference type="RuleBase" id="RU003557"/>
    </source>
</evidence>
<evidence type="ECO:0000259" key="5">
    <source>
        <dbReference type="Pfam" id="PF00108"/>
    </source>
</evidence>
<dbReference type="SUPFAM" id="SSF53901">
    <property type="entry name" value="Thiolase-like"/>
    <property type="match status" value="2"/>
</dbReference>
<dbReference type="PANTHER" id="PTHR43365:SF1">
    <property type="entry name" value="ACETYL-COA C-ACYLTRANSFERASE"/>
    <property type="match status" value="1"/>
</dbReference>
<dbReference type="NCBIfam" id="TIGR01930">
    <property type="entry name" value="AcCoA-C-Actrans"/>
    <property type="match status" value="1"/>
</dbReference>
<dbReference type="EMBL" id="JAJNDB010000004">
    <property type="protein sequence ID" value="MCD2195346.1"/>
    <property type="molecule type" value="Genomic_DNA"/>
</dbReference>
<dbReference type="InterPro" id="IPR020616">
    <property type="entry name" value="Thiolase_N"/>
</dbReference>
<dbReference type="CDD" id="cd00751">
    <property type="entry name" value="thiolase"/>
    <property type="match status" value="1"/>
</dbReference>
<keyword evidence="2 4" id="KW-0808">Transferase</keyword>
<dbReference type="RefSeq" id="WP_230736375.1">
    <property type="nucleotide sequence ID" value="NZ_JAJNDB010000004.1"/>
</dbReference>
<dbReference type="Pfam" id="PF00108">
    <property type="entry name" value="Thiolase_N"/>
    <property type="match status" value="1"/>
</dbReference>
<dbReference type="EC" id="2.3.1.16" evidence="7"/>
<dbReference type="PANTHER" id="PTHR43365">
    <property type="entry name" value="BLR7806 PROTEIN"/>
    <property type="match status" value="1"/>
</dbReference>
<accession>A0ABS8PAS1</accession>
<keyword evidence="8" id="KW-1185">Reference proteome</keyword>
<evidence type="ECO:0000256" key="3">
    <source>
        <dbReference type="ARBA" id="ARBA00023315"/>
    </source>
</evidence>
<gene>
    <name evidence="7" type="ORF">LQ327_18415</name>
</gene>
<evidence type="ECO:0000313" key="8">
    <source>
        <dbReference type="Proteomes" id="UP001199469"/>
    </source>
</evidence>
<dbReference type="GO" id="GO:0003988">
    <property type="term" value="F:acetyl-CoA C-acyltransferase activity"/>
    <property type="evidence" value="ECO:0007669"/>
    <property type="project" value="UniProtKB-EC"/>
</dbReference>